<feature type="transmembrane region" description="Helical" evidence="2">
    <location>
        <begin position="12"/>
        <end position="31"/>
    </location>
</feature>
<dbReference type="PANTHER" id="PTHR10165:SF14">
    <property type="entry name" value="PHOSPHOLIPID PHOSPHATASE-RELATED PROTEIN TYPE 3"/>
    <property type="match status" value="1"/>
</dbReference>
<keyword evidence="2" id="KW-0472">Membrane</keyword>
<feature type="transmembrane region" description="Helical" evidence="2">
    <location>
        <begin position="38"/>
        <end position="57"/>
    </location>
</feature>
<feature type="compositionally biased region" description="Basic and acidic residues" evidence="1">
    <location>
        <begin position="508"/>
        <end position="518"/>
    </location>
</feature>
<dbReference type="GO" id="GO:0046839">
    <property type="term" value="P:phospholipid dephosphorylation"/>
    <property type="evidence" value="ECO:0007669"/>
    <property type="project" value="TreeGrafter"/>
</dbReference>
<feature type="region of interest" description="Disordered" evidence="1">
    <location>
        <begin position="365"/>
        <end position="402"/>
    </location>
</feature>
<feature type="region of interest" description="Disordered" evidence="1">
    <location>
        <begin position="191"/>
        <end position="221"/>
    </location>
</feature>
<name>G1MVL8_MELGA</name>
<dbReference type="GeneTree" id="ENSGT00940000160280"/>
<keyword evidence="2" id="KW-1133">Transmembrane helix</keyword>
<reference evidence="3" key="3">
    <citation type="submission" date="2025-09" db="UniProtKB">
        <authorList>
            <consortium name="Ensembl"/>
        </authorList>
    </citation>
    <scope>IDENTIFICATION</scope>
</reference>
<dbReference type="InterPro" id="IPR043216">
    <property type="entry name" value="PAP-like"/>
</dbReference>
<organism evidence="3 4">
    <name type="scientific">Meleagris gallopavo</name>
    <name type="common">Wild turkey</name>
    <dbReference type="NCBI Taxonomy" id="9103"/>
    <lineage>
        <taxon>Eukaryota</taxon>
        <taxon>Metazoa</taxon>
        <taxon>Chordata</taxon>
        <taxon>Craniata</taxon>
        <taxon>Vertebrata</taxon>
        <taxon>Euteleostomi</taxon>
        <taxon>Archelosauria</taxon>
        <taxon>Archosauria</taxon>
        <taxon>Dinosauria</taxon>
        <taxon>Saurischia</taxon>
        <taxon>Theropoda</taxon>
        <taxon>Coelurosauria</taxon>
        <taxon>Aves</taxon>
        <taxon>Neognathae</taxon>
        <taxon>Galloanserae</taxon>
        <taxon>Galliformes</taxon>
        <taxon>Phasianidae</taxon>
        <taxon>Meleagridinae</taxon>
        <taxon>Meleagris</taxon>
    </lineage>
</organism>
<evidence type="ECO:0000313" key="4">
    <source>
        <dbReference type="Proteomes" id="UP000001645"/>
    </source>
</evidence>
<feature type="compositionally biased region" description="Polar residues" evidence="1">
    <location>
        <begin position="519"/>
        <end position="537"/>
    </location>
</feature>
<dbReference type="HOGENOM" id="CLU_021458_8_0_1"/>
<dbReference type="Proteomes" id="UP000001645">
    <property type="component" value="Chromosome 30"/>
</dbReference>
<evidence type="ECO:0000256" key="2">
    <source>
        <dbReference type="SAM" id="Phobius"/>
    </source>
</evidence>
<dbReference type="GO" id="GO:0007165">
    <property type="term" value="P:signal transduction"/>
    <property type="evidence" value="ECO:0007669"/>
    <property type="project" value="TreeGrafter"/>
</dbReference>
<reference evidence="3" key="2">
    <citation type="submission" date="2025-08" db="UniProtKB">
        <authorList>
            <consortium name="Ensembl"/>
        </authorList>
    </citation>
    <scope>IDENTIFICATION</scope>
</reference>
<dbReference type="GO" id="GO:0006644">
    <property type="term" value="P:phospholipid metabolic process"/>
    <property type="evidence" value="ECO:0007669"/>
    <property type="project" value="InterPro"/>
</dbReference>
<protein>
    <submittedName>
        <fullName evidence="3">Phospholipid phosphatase related 3</fullName>
    </submittedName>
</protein>
<dbReference type="AlphaFoldDB" id="G1MVL8"/>
<dbReference type="GO" id="GO:0005886">
    <property type="term" value="C:plasma membrane"/>
    <property type="evidence" value="ECO:0007669"/>
    <property type="project" value="TreeGrafter"/>
</dbReference>
<dbReference type="InParanoid" id="G1MVL8"/>
<feature type="compositionally biased region" description="Low complexity" evidence="1">
    <location>
        <begin position="373"/>
        <end position="395"/>
    </location>
</feature>
<feature type="transmembrane region" description="Helical" evidence="2">
    <location>
        <begin position="107"/>
        <end position="126"/>
    </location>
</feature>
<proteinExistence type="predicted"/>
<sequence length="639" mass="69253">MSPPCPPPPHQLPIVASSIVTLYFLELTDLFKPAKVGVHVFGLCATALVTDVIQLATGYHAPFFLTVCKPNYTLLGTPCDANPYITQDICAGTDNTPRLWNAMCTKLLKPILVFAFAIAAGICGLTQITQYRSHPTDVYVGFLIGAGIAAYLAYHAVGNFRAPAERIPMPAPAKDALRVLTQRGHDAVYQQNKSVSTDELTPRLEEEEAAVRPVPRDKNSLGSLKRASVDVDLLAPRSPMAKENMVTFSNTLPRVSTPSMEDAARRHMTIHVPLDASRSKQLISEWKQKAMEGRGADEVEEEVPPALYPTVQARPERTALGPRVLLPPRPGAAPLVHIPEESAAGGGGAVRAKWVMVAEKSVIAMSKPQSAAPSTPKHSETSSSSTSSDSSQYRSPSERDSSSIVTIDAHAPHHPVVHLNAGNGPWEWKAAPKGAEDGYELGEVGKEFRAFHQAKSAGVSPGSSLSDVEQEEPRYGSLAAIRWGSGGRGEGGMVGLRGLLGAASREATLRRKAAERDSPQPSWGHSALSPSRSQSRAMLTIHHGPQHQDEDRPSSSTRPHGCSERLLRGWDGDWFYIQFGATGRSGREKGGDFRSEAMPNVLQLSVIKRIKRSWTNNFRRKQPFPAVGSGSSRREFLQH</sequence>
<accession>G1MVL8</accession>
<feature type="transmembrane region" description="Helical" evidence="2">
    <location>
        <begin position="138"/>
        <end position="157"/>
    </location>
</feature>
<dbReference type="FunCoup" id="G1MVL8">
    <property type="interactions" value="12"/>
</dbReference>
<dbReference type="GO" id="GO:0008195">
    <property type="term" value="F:phosphatidate phosphatase activity"/>
    <property type="evidence" value="ECO:0007669"/>
    <property type="project" value="TreeGrafter"/>
</dbReference>
<keyword evidence="2" id="KW-0812">Transmembrane</keyword>
<dbReference type="Ensembl" id="ENSMGAT00000003385.3">
    <property type="protein sequence ID" value="ENSMGAP00000002703.3"/>
    <property type="gene ID" value="ENSMGAG00000018291.1"/>
</dbReference>
<keyword evidence="4" id="KW-1185">Reference proteome</keyword>
<reference evidence="3 4" key="1">
    <citation type="journal article" date="2010" name="PLoS Biol.">
        <title>Multi-platform next-generation sequencing of the domestic turkey (Meleagris gallopavo): genome assembly and analysis.</title>
        <authorList>
            <person name="Dalloul R.A."/>
            <person name="Long J.A."/>
            <person name="Zimin A.V."/>
            <person name="Aslam L."/>
            <person name="Beal K."/>
            <person name="Blomberg L.A."/>
            <person name="Bouffard P."/>
            <person name="Burt D.W."/>
            <person name="Crasta O."/>
            <person name="Crooijmans R.P."/>
            <person name="Cooper K."/>
            <person name="Coulombe R.A."/>
            <person name="De S."/>
            <person name="Delany M.E."/>
            <person name="Dodgson J.B."/>
            <person name="Dong J.J."/>
            <person name="Evans C."/>
            <person name="Frederickson K.M."/>
            <person name="Flicek P."/>
            <person name="Florea L."/>
            <person name="Folkerts O."/>
            <person name="Groenen M.A."/>
            <person name="Harkins T.T."/>
            <person name="Herrero J."/>
            <person name="Hoffmann S."/>
            <person name="Megens H.J."/>
            <person name="Jiang A."/>
            <person name="de Jong P."/>
            <person name="Kaiser P."/>
            <person name="Kim H."/>
            <person name="Kim K.W."/>
            <person name="Kim S."/>
            <person name="Langenberger D."/>
            <person name="Lee M.K."/>
            <person name="Lee T."/>
            <person name="Mane S."/>
            <person name="Marcais G."/>
            <person name="Marz M."/>
            <person name="McElroy A.P."/>
            <person name="Modise T."/>
            <person name="Nefedov M."/>
            <person name="Notredame C."/>
            <person name="Paton I.R."/>
            <person name="Payne W.S."/>
            <person name="Pertea G."/>
            <person name="Prickett D."/>
            <person name="Puiu D."/>
            <person name="Qioa D."/>
            <person name="Raineri E."/>
            <person name="Ruffier M."/>
            <person name="Salzberg S.L."/>
            <person name="Schatz M.C."/>
            <person name="Scheuring C."/>
            <person name="Schmidt C.J."/>
            <person name="Schroeder S."/>
            <person name="Searle S.M."/>
            <person name="Smith E.J."/>
            <person name="Smith J."/>
            <person name="Sonstegard T.S."/>
            <person name="Stadler P.F."/>
            <person name="Tafer H."/>
            <person name="Tu Z.J."/>
            <person name="Van Tassell C.P."/>
            <person name="Vilella A.J."/>
            <person name="Williams K.P."/>
            <person name="Yorke J.A."/>
            <person name="Zhang L."/>
            <person name="Zhang H.B."/>
            <person name="Zhang X."/>
            <person name="Zhang Y."/>
            <person name="Reed K.M."/>
        </authorList>
    </citation>
    <scope>NUCLEOTIDE SEQUENCE [LARGE SCALE GENOMIC DNA]</scope>
</reference>
<evidence type="ECO:0000313" key="3">
    <source>
        <dbReference type="Ensembl" id="ENSMGAP00000002703.3"/>
    </source>
</evidence>
<feature type="region of interest" description="Disordered" evidence="1">
    <location>
        <begin position="508"/>
        <end position="563"/>
    </location>
</feature>
<dbReference type="PANTHER" id="PTHR10165">
    <property type="entry name" value="LIPID PHOSPHATE PHOSPHATASE"/>
    <property type="match status" value="1"/>
</dbReference>
<feature type="region of interest" description="Disordered" evidence="1">
    <location>
        <begin position="620"/>
        <end position="639"/>
    </location>
</feature>
<evidence type="ECO:0000256" key="1">
    <source>
        <dbReference type="SAM" id="MobiDB-lite"/>
    </source>
</evidence>